<keyword evidence="2" id="KW-0560">Oxidoreductase</keyword>
<feature type="signal peptide" evidence="3">
    <location>
        <begin position="1"/>
        <end position="19"/>
    </location>
</feature>
<dbReference type="PANTHER" id="PTHR13878">
    <property type="entry name" value="GULONOLACTONE OXIDASE"/>
    <property type="match status" value="1"/>
</dbReference>
<feature type="chain" id="PRO_5012699639" evidence="3">
    <location>
        <begin position="20"/>
        <end position="572"/>
    </location>
</feature>
<dbReference type="OrthoDB" id="9983560at2759"/>
<evidence type="ECO:0000313" key="6">
    <source>
        <dbReference type="Proteomes" id="UP000222788"/>
    </source>
</evidence>
<gene>
    <name evidence="5" type="primary">ZEB1_1</name>
    <name evidence="5" type="ORF">CFIMG_002316RA</name>
</gene>
<dbReference type="GO" id="GO:0016491">
    <property type="term" value="F:oxidoreductase activity"/>
    <property type="evidence" value="ECO:0007669"/>
    <property type="project" value="UniProtKB-KW"/>
</dbReference>
<name>A0A2C5X4U4_9PEZI</name>
<accession>A0A2C5X4U4</accession>
<sequence>MRLITRLSAFLATSCTIAAASPYPSSNCKCLPQDDCWPSKAVWSSLNDTVGGRLIETVPIGAVCHDPTYDAEACEKLRSVWELPETHEPSSSSVMAPFFANQSCDPFTDRTLPCTLGNYVRYSVDVTSASDVEAALKFAVENNIRVVIRNTGHDFLGRSTGAGALGLWMHSLKSMSIVDWNEPSFSGTAIRIGAGVLGGEALEFASANGRTVVTGECPTVGIVGGYTQGGGHSVLSSKFGLAADQVLEWDVVTSDGVHMKASRQQNEDLFWALCGGGGSTYAVVLGMTVRSYPDVPIAGFAMSMSSSQVSEDDWYNIIGSFNKLVPQMTAQGAMILYQFSSKSFTIAPFTLYGGTEEQIEAMVSPWLKQVESLGITYTRASATSTNNYNYHDTWLGPLPGGAVKVSLYQVGSRLIDIDTIKNRNDEFTSVLRNIISRGAAAVISATNAQPPEGASLEDTAVLPAWRSAAMHMNIASAWNSAPDKWQTMLEDQRLMTSDFVPRLNKVTPDSGTYMNEADFRQPTWKKDFFGDNYERLLQVKQSYDPRGLLWATKTVGSDAWTVDEQTGRMCRS</sequence>
<proteinExistence type="inferred from homology"/>
<protein>
    <submittedName>
        <fullName evidence="5">FAD-linked oxidoreductase ZEB1</fullName>
    </submittedName>
</protein>
<comment type="similarity">
    <text evidence="1">Belongs to the oxygen-dependent FAD-linked oxidoreductase family.</text>
</comment>
<dbReference type="InterPro" id="IPR050432">
    <property type="entry name" value="FAD-linked_Oxidoreductases_BP"/>
</dbReference>
<dbReference type="InterPro" id="IPR012951">
    <property type="entry name" value="BBE"/>
</dbReference>
<dbReference type="SUPFAM" id="SSF56176">
    <property type="entry name" value="FAD-binding/transporter-associated domain-like"/>
    <property type="match status" value="1"/>
</dbReference>
<dbReference type="EMBL" id="APWK03000055">
    <property type="protein sequence ID" value="PHH52894.1"/>
    <property type="molecule type" value="Genomic_DNA"/>
</dbReference>
<evidence type="ECO:0000256" key="3">
    <source>
        <dbReference type="SAM" id="SignalP"/>
    </source>
</evidence>
<organism evidence="5 6">
    <name type="scientific">Ceratocystis fimbriata CBS 114723</name>
    <dbReference type="NCBI Taxonomy" id="1035309"/>
    <lineage>
        <taxon>Eukaryota</taxon>
        <taxon>Fungi</taxon>
        <taxon>Dikarya</taxon>
        <taxon>Ascomycota</taxon>
        <taxon>Pezizomycotina</taxon>
        <taxon>Sordariomycetes</taxon>
        <taxon>Hypocreomycetidae</taxon>
        <taxon>Microascales</taxon>
        <taxon>Ceratocystidaceae</taxon>
        <taxon>Ceratocystis</taxon>
    </lineage>
</organism>
<dbReference type="InterPro" id="IPR036318">
    <property type="entry name" value="FAD-bd_PCMH-like_sf"/>
</dbReference>
<dbReference type="Pfam" id="PF08031">
    <property type="entry name" value="BBE"/>
    <property type="match status" value="1"/>
</dbReference>
<feature type="domain" description="FAD-binding PCMH-type" evidence="4">
    <location>
        <begin position="115"/>
        <end position="294"/>
    </location>
</feature>
<dbReference type="Pfam" id="PF01565">
    <property type="entry name" value="FAD_binding_4"/>
    <property type="match status" value="1"/>
</dbReference>
<evidence type="ECO:0000313" key="5">
    <source>
        <dbReference type="EMBL" id="PHH52894.1"/>
    </source>
</evidence>
<dbReference type="PROSITE" id="PS51387">
    <property type="entry name" value="FAD_PCMH"/>
    <property type="match status" value="1"/>
</dbReference>
<evidence type="ECO:0000256" key="1">
    <source>
        <dbReference type="ARBA" id="ARBA00005466"/>
    </source>
</evidence>
<keyword evidence="3" id="KW-0732">Signal</keyword>
<evidence type="ECO:0000256" key="2">
    <source>
        <dbReference type="ARBA" id="ARBA00023002"/>
    </source>
</evidence>
<dbReference type="InterPro" id="IPR006094">
    <property type="entry name" value="Oxid_FAD_bind_N"/>
</dbReference>
<dbReference type="Gene3D" id="3.30.465.10">
    <property type="match status" value="2"/>
</dbReference>
<reference evidence="5 6" key="2">
    <citation type="journal article" date="2013" name="IMA Fungus">
        <title>IMA Genome-F 1: Ceratocystis fimbriata: Draft nuclear genome sequence for the plant pathogen, Ceratocystis fimbriata.</title>
        <authorList>
            <person name="Wilken P.M."/>
            <person name="Steenkamp E.T."/>
            <person name="Wingfield M.J."/>
            <person name="de Beer Z.W."/>
            <person name="Wingfield B.D."/>
        </authorList>
    </citation>
    <scope>NUCLEOTIDE SEQUENCE [LARGE SCALE GENOMIC DNA]</scope>
    <source>
        <strain evidence="5 6">CBS 114723</strain>
    </source>
</reference>
<reference evidence="5 6" key="1">
    <citation type="journal article" date="2013" name="Fungal Biol.">
        <title>Analysis of microsatellite markers in the genome of the plant pathogen Ceratocystis fimbriata.</title>
        <authorList>
            <person name="Simpson M.C."/>
            <person name="Wilken P.M."/>
            <person name="Coetzee M.P."/>
            <person name="Wingfield M.J."/>
            <person name="Wingfield B.D."/>
        </authorList>
    </citation>
    <scope>NUCLEOTIDE SEQUENCE [LARGE SCALE GENOMIC DNA]</scope>
    <source>
        <strain evidence="5 6">CBS 114723</strain>
    </source>
</reference>
<comment type="caution">
    <text evidence="5">The sequence shown here is derived from an EMBL/GenBank/DDBJ whole genome shotgun (WGS) entry which is preliminary data.</text>
</comment>
<evidence type="ECO:0000259" key="4">
    <source>
        <dbReference type="PROSITE" id="PS51387"/>
    </source>
</evidence>
<dbReference type="InterPro" id="IPR016169">
    <property type="entry name" value="FAD-bd_PCMH_sub2"/>
</dbReference>
<keyword evidence="6" id="KW-1185">Reference proteome</keyword>
<dbReference type="AlphaFoldDB" id="A0A2C5X4U4"/>
<dbReference type="PANTHER" id="PTHR13878:SF91">
    <property type="entry name" value="FAD BINDING DOMAIN PROTEIN (AFU_ORTHOLOGUE AFUA_6G12070)-RELATED"/>
    <property type="match status" value="1"/>
</dbReference>
<dbReference type="InterPro" id="IPR016166">
    <property type="entry name" value="FAD-bd_PCMH"/>
</dbReference>
<dbReference type="STRING" id="1035309.A0A2C5X4U4"/>
<dbReference type="GO" id="GO:0071949">
    <property type="term" value="F:FAD binding"/>
    <property type="evidence" value="ECO:0007669"/>
    <property type="project" value="InterPro"/>
</dbReference>
<dbReference type="Proteomes" id="UP000222788">
    <property type="component" value="Unassembled WGS sequence"/>
</dbReference>